<gene>
    <name evidence="2" type="ORF">SAMN05444417_0164</name>
</gene>
<keyword evidence="1" id="KW-0812">Transmembrane</keyword>
<keyword evidence="3" id="KW-1185">Reference proteome</keyword>
<protein>
    <submittedName>
        <fullName evidence="2">Uncharacterized membrane protein</fullName>
    </submittedName>
</protein>
<evidence type="ECO:0000313" key="2">
    <source>
        <dbReference type="EMBL" id="SHI30462.1"/>
    </source>
</evidence>
<feature type="transmembrane region" description="Helical" evidence="1">
    <location>
        <begin position="101"/>
        <end position="122"/>
    </location>
</feature>
<keyword evidence="1" id="KW-1133">Transmembrane helix</keyword>
<dbReference type="EMBL" id="FQYO01000001">
    <property type="protein sequence ID" value="SHI30462.1"/>
    <property type="molecule type" value="Genomic_DNA"/>
</dbReference>
<dbReference type="STRING" id="1447782.SAMN05444417_0164"/>
<keyword evidence="1" id="KW-0472">Membrane</keyword>
<organism evidence="2 3">
    <name type="scientific">Wenxinia saemankumensis</name>
    <dbReference type="NCBI Taxonomy" id="1447782"/>
    <lineage>
        <taxon>Bacteria</taxon>
        <taxon>Pseudomonadati</taxon>
        <taxon>Pseudomonadota</taxon>
        <taxon>Alphaproteobacteria</taxon>
        <taxon>Rhodobacterales</taxon>
        <taxon>Roseobacteraceae</taxon>
        <taxon>Wenxinia</taxon>
    </lineage>
</organism>
<accession>A0A1M6A1X8</accession>
<feature type="transmembrane region" description="Helical" evidence="1">
    <location>
        <begin position="134"/>
        <end position="155"/>
    </location>
</feature>
<proteinExistence type="predicted"/>
<dbReference type="Pfam" id="PF10011">
    <property type="entry name" value="DUF2254"/>
    <property type="match status" value="1"/>
</dbReference>
<feature type="transmembrane region" description="Helical" evidence="1">
    <location>
        <begin position="57"/>
        <end position="80"/>
    </location>
</feature>
<dbReference type="InterPro" id="IPR018723">
    <property type="entry name" value="DUF2254_membrane"/>
</dbReference>
<dbReference type="OrthoDB" id="2955631at2"/>
<name>A0A1M6A1X8_9RHOB</name>
<feature type="transmembrane region" description="Helical" evidence="1">
    <location>
        <begin position="16"/>
        <end position="37"/>
    </location>
</feature>
<sequence length="425" mass="45293">MTERLRRAIGRLWRRLWVRAVLVAVLGLSLVGLSRLIGGLVPVGVAEALGLSALPGLLEILATSMLTVTTFSLTAVVTVFRSASQQFTPRMHRDLMTDRPTQTALATFIGAWIFALAALVAIEQPTFTEDDRAALFLATLLVAAVIVIEMLRWMVHLQGVGSLLHLGARVEREGLMALRDRQDGAWAEFGRAGPGTPPGREIRVEEPVYLQQVNPADLLRLAAADGARIHLAAGPGAFLDAGAVLARIEGGTERTEARLRKALHLGATRTEEQDPRFALVELSELGSKALSPGVNDLGTAIDVTGRIARVLQLAWPPAPPREGARVTIPALRAEDVLDDGFAAIARDGAHLIEVQLFVLGRLRALAGSGDPGMQAAAREMAAHVARQARGALSSARDMGRLEAACGWIEDRAARPGRGRGAGATE</sequence>
<reference evidence="2 3" key="1">
    <citation type="submission" date="2016-11" db="EMBL/GenBank/DDBJ databases">
        <authorList>
            <person name="Jaros S."/>
            <person name="Januszkiewicz K."/>
            <person name="Wedrychowicz H."/>
        </authorList>
    </citation>
    <scope>NUCLEOTIDE SEQUENCE [LARGE SCALE GENOMIC DNA]</scope>
    <source>
        <strain evidence="2 3">DSM 100565</strain>
    </source>
</reference>
<evidence type="ECO:0000313" key="3">
    <source>
        <dbReference type="Proteomes" id="UP000184292"/>
    </source>
</evidence>
<dbReference type="Proteomes" id="UP000184292">
    <property type="component" value="Unassembled WGS sequence"/>
</dbReference>
<evidence type="ECO:0000256" key="1">
    <source>
        <dbReference type="SAM" id="Phobius"/>
    </source>
</evidence>
<dbReference type="AlphaFoldDB" id="A0A1M6A1X8"/>